<evidence type="ECO:0000313" key="8">
    <source>
        <dbReference type="EMBL" id="KKM02076.1"/>
    </source>
</evidence>
<dbReference type="GO" id="GO:0003899">
    <property type="term" value="F:DNA-directed RNA polymerase activity"/>
    <property type="evidence" value="ECO:0007669"/>
    <property type="project" value="UniProtKB-EC"/>
</dbReference>
<keyword evidence="6" id="KW-0804">Transcription</keyword>
<keyword evidence="3" id="KW-0240">DNA-directed RNA polymerase</keyword>
<evidence type="ECO:0000256" key="2">
    <source>
        <dbReference type="ARBA" id="ARBA00012418"/>
    </source>
</evidence>
<dbReference type="EMBL" id="LAZR01017032">
    <property type="protein sequence ID" value="KKM02076.1"/>
    <property type="molecule type" value="Genomic_DNA"/>
</dbReference>
<evidence type="ECO:0000256" key="1">
    <source>
        <dbReference type="ARBA" id="ARBA00006711"/>
    </source>
</evidence>
<dbReference type="AlphaFoldDB" id="A0A0F9J889"/>
<sequence length="56" mass="6573">MDNKYQLIRLAIKRIRQLINEKQKMGLTGSDEKLTSIALKEIREGKLKAEIFIEKK</sequence>
<organism evidence="8">
    <name type="scientific">marine sediment metagenome</name>
    <dbReference type="NCBI Taxonomy" id="412755"/>
    <lineage>
        <taxon>unclassified sequences</taxon>
        <taxon>metagenomes</taxon>
        <taxon>ecological metagenomes</taxon>
    </lineage>
</organism>
<evidence type="ECO:0000256" key="5">
    <source>
        <dbReference type="ARBA" id="ARBA00022695"/>
    </source>
</evidence>
<dbReference type="GO" id="GO:0003677">
    <property type="term" value="F:DNA binding"/>
    <property type="evidence" value="ECO:0007669"/>
    <property type="project" value="InterPro"/>
</dbReference>
<dbReference type="InterPro" id="IPR006110">
    <property type="entry name" value="Pol_omega/Rpo6/RPB6"/>
</dbReference>
<accession>A0A0F9J889</accession>
<keyword evidence="4" id="KW-0808">Transferase</keyword>
<evidence type="ECO:0000256" key="3">
    <source>
        <dbReference type="ARBA" id="ARBA00022478"/>
    </source>
</evidence>
<evidence type="ECO:0000256" key="4">
    <source>
        <dbReference type="ARBA" id="ARBA00022679"/>
    </source>
</evidence>
<dbReference type="GO" id="GO:0006351">
    <property type="term" value="P:DNA-templated transcription"/>
    <property type="evidence" value="ECO:0007669"/>
    <property type="project" value="InterPro"/>
</dbReference>
<dbReference type="SMART" id="SM01409">
    <property type="entry name" value="RNA_pol_Rpb6"/>
    <property type="match status" value="1"/>
</dbReference>
<dbReference type="InterPro" id="IPR036161">
    <property type="entry name" value="RPB6/omega-like_sf"/>
</dbReference>
<reference evidence="8" key="1">
    <citation type="journal article" date="2015" name="Nature">
        <title>Complex archaea that bridge the gap between prokaryotes and eukaryotes.</title>
        <authorList>
            <person name="Spang A."/>
            <person name="Saw J.H."/>
            <person name="Jorgensen S.L."/>
            <person name="Zaremba-Niedzwiedzka K."/>
            <person name="Martijn J."/>
            <person name="Lind A.E."/>
            <person name="van Eijk R."/>
            <person name="Schleper C."/>
            <person name="Guy L."/>
            <person name="Ettema T.J."/>
        </authorList>
    </citation>
    <scope>NUCLEOTIDE SEQUENCE</scope>
</reference>
<proteinExistence type="inferred from homology"/>
<dbReference type="SUPFAM" id="SSF63562">
    <property type="entry name" value="RPB6/omega subunit-like"/>
    <property type="match status" value="1"/>
</dbReference>
<dbReference type="EC" id="2.7.7.6" evidence="2"/>
<comment type="caution">
    <text evidence="8">The sequence shown here is derived from an EMBL/GenBank/DDBJ whole genome shotgun (WGS) entry which is preliminary data.</text>
</comment>
<comment type="similarity">
    <text evidence="1">Belongs to the RNA polymerase subunit omega family.</text>
</comment>
<dbReference type="InterPro" id="IPR003716">
    <property type="entry name" value="DNA-dir_RNA_pol_omega"/>
</dbReference>
<evidence type="ECO:0000256" key="6">
    <source>
        <dbReference type="ARBA" id="ARBA00023163"/>
    </source>
</evidence>
<comment type="catalytic activity">
    <reaction evidence="7">
        <text>RNA(n) + a ribonucleoside 5'-triphosphate = RNA(n+1) + diphosphate</text>
        <dbReference type="Rhea" id="RHEA:21248"/>
        <dbReference type="Rhea" id="RHEA-COMP:14527"/>
        <dbReference type="Rhea" id="RHEA-COMP:17342"/>
        <dbReference type="ChEBI" id="CHEBI:33019"/>
        <dbReference type="ChEBI" id="CHEBI:61557"/>
        <dbReference type="ChEBI" id="CHEBI:140395"/>
        <dbReference type="EC" id="2.7.7.6"/>
    </reaction>
</comment>
<gene>
    <name evidence="8" type="ORF">LCGC14_1788080</name>
</gene>
<dbReference type="Pfam" id="PF01192">
    <property type="entry name" value="RNA_pol_Rpb6"/>
    <property type="match status" value="1"/>
</dbReference>
<evidence type="ECO:0000256" key="7">
    <source>
        <dbReference type="ARBA" id="ARBA00048552"/>
    </source>
</evidence>
<protein>
    <recommendedName>
        <fullName evidence="2">DNA-directed RNA polymerase</fullName>
        <ecNumber evidence="2">2.7.7.6</ecNumber>
    </recommendedName>
</protein>
<dbReference type="GO" id="GO:0000428">
    <property type="term" value="C:DNA-directed RNA polymerase complex"/>
    <property type="evidence" value="ECO:0007669"/>
    <property type="project" value="UniProtKB-KW"/>
</dbReference>
<dbReference type="Gene3D" id="3.90.940.10">
    <property type="match status" value="1"/>
</dbReference>
<name>A0A0F9J889_9ZZZZ</name>
<keyword evidence="5" id="KW-0548">Nucleotidyltransferase</keyword>
<dbReference type="NCBIfam" id="TIGR00690">
    <property type="entry name" value="rpoZ"/>
    <property type="match status" value="1"/>
</dbReference>